<dbReference type="GO" id="GO:0030170">
    <property type="term" value="F:pyridoxal phosphate binding"/>
    <property type="evidence" value="ECO:0007669"/>
    <property type="project" value="InterPro"/>
</dbReference>
<comment type="similarity">
    <text evidence="2 7">Belongs to the class-I pyridoxal-phosphate-dependent aminotransferase family.</text>
</comment>
<feature type="coiled-coil region" evidence="8">
    <location>
        <begin position="304"/>
        <end position="331"/>
    </location>
</feature>
<keyword evidence="4 7" id="KW-0032">Aminotransferase</keyword>
<dbReference type="SUPFAM" id="SSF53383">
    <property type="entry name" value="PLP-dependent transferases"/>
    <property type="match status" value="1"/>
</dbReference>
<reference evidence="10 11" key="1">
    <citation type="submission" date="2018-02" db="EMBL/GenBank/DDBJ databases">
        <title>novel marine gammaproteobacteria from coastal saline agro ecosystem.</title>
        <authorList>
            <person name="Krishnan R."/>
            <person name="Ramesh Kumar N."/>
        </authorList>
    </citation>
    <scope>NUCLEOTIDE SEQUENCE [LARGE SCALE GENOMIC DNA]</scope>
    <source>
        <strain evidence="10 11">228</strain>
    </source>
</reference>
<dbReference type="GO" id="GO:0033585">
    <property type="term" value="P:L-phenylalanine biosynthetic process from chorismate via phenylpyruvate"/>
    <property type="evidence" value="ECO:0007669"/>
    <property type="project" value="TreeGrafter"/>
</dbReference>
<dbReference type="GO" id="GO:0004838">
    <property type="term" value="F:L-tyrosine-2-oxoglutarate transaminase activity"/>
    <property type="evidence" value="ECO:0007669"/>
    <property type="project" value="TreeGrafter"/>
</dbReference>
<dbReference type="PRINTS" id="PR00799">
    <property type="entry name" value="TRANSAMINASE"/>
</dbReference>
<keyword evidence="5 7" id="KW-0808">Transferase</keyword>
<protein>
    <recommendedName>
        <fullName evidence="7">Aminotransferase</fullName>
        <ecNumber evidence="7">2.6.1.-</ecNumber>
    </recommendedName>
</protein>
<accession>A0A2S5KP78</accession>
<sequence length="397" mass="43574">MFEKLTALPPDPILSLMGLFRQDTRSNKVDLGVGVYKDEQGNTPIMAAVHAAEKRLLTEETTKTYIGMAGSALFNERIAELLLGNDHPVIKDKRIVTAQTPGGCGALRMVAEFLHQCAPGSTVWVSDPTWGNHIPLLSSAGLQLKTYPYYDGVKKEIRFDAMMSALEQAAKGDIVLLHGCCHNPSGADLDKDQWHAVTELMLRKGLLPFIDIAYQGLGDGLDEDAYGVRYVAAHVPEMVVAGSCSKNFGLYRERVGYLVVLSASAEQAVNAGSQVMTTIRAHYSMPPSHGAAIVETILSSADLKKQWLDELNVMNQRINGLRRELNLALQQQGVDQDFSFIERQKGMFSFLGINKEQILRLREEFAIYMVDSSRVNIAGLASGNIEYVASSIAAVIR</sequence>
<comment type="cofactor">
    <cofactor evidence="1 7">
        <name>pyridoxal 5'-phosphate</name>
        <dbReference type="ChEBI" id="CHEBI:597326"/>
    </cofactor>
</comment>
<name>A0A2S5KP78_9PROT</name>
<evidence type="ECO:0000256" key="4">
    <source>
        <dbReference type="ARBA" id="ARBA00022576"/>
    </source>
</evidence>
<evidence type="ECO:0000256" key="8">
    <source>
        <dbReference type="SAM" id="Coils"/>
    </source>
</evidence>
<evidence type="ECO:0000256" key="7">
    <source>
        <dbReference type="RuleBase" id="RU000481"/>
    </source>
</evidence>
<dbReference type="InterPro" id="IPR004839">
    <property type="entry name" value="Aminotransferase_I/II_large"/>
</dbReference>
<comment type="subunit">
    <text evidence="3">Homodimer.</text>
</comment>
<evidence type="ECO:0000313" key="10">
    <source>
        <dbReference type="EMBL" id="PPC76483.1"/>
    </source>
</evidence>
<proteinExistence type="inferred from homology"/>
<dbReference type="Gene3D" id="3.40.640.10">
    <property type="entry name" value="Type I PLP-dependent aspartate aminotransferase-like (Major domain)"/>
    <property type="match status" value="1"/>
</dbReference>
<dbReference type="GO" id="GO:0004069">
    <property type="term" value="F:L-aspartate:2-oxoglutarate aminotransferase activity"/>
    <property type="evidence" value="ECO:0007669"/>
    <property type="project" value="TreeGrafter"/>
</dbReference>
<dbReference type="AlphaFoldDB" id="A0A2S5KP78"/>
<dbReference type="CDD" id="cd00609">
    <property type="entry name" value="AAT_like"/>
    <property type="match status" value="1"/>
</dbReference>
<dbReference type="GO" id="GO:0005829">
    <property type="term" value="C:cytosol"/>
    <property type="evidence" value="ECO:0007669"/>
    <property type="project" value="TreeGrafter"/>
</dbReference>
<comment type="caution">
    <text evidence="10">The sequence shown here is derived from an EMBL/GenBank/DDBJ whole genome shotgun (WGS) entry which is preliminary data.</text>
</comment>
<dbReference type="PANTHER" id="PTHR11879:SF22">
    <property type="entry name" value="ASPARTATE AMINOTRANSFERASE, MITOCHONDRIAL"/>
    <property type="match status" value="1"/>
</dbReference>
<dbReference type="Gene3D" id="3.90.1150.10">
    <property type="entry name" value="Aspartate Aminotransferase, domain 1"/>
    <property type="match status" value="1"/>
</dbReference>
<dbReference type="Proteomes" id="UP000238196">
    <property type="component" value="Unassembled WGS sequence"/>
</dbReference>
<evidence type="ECO:0000256" key="2">
    <source>
        <dbReference type="ARBA" id="ARBA00007441"/>
    </source>
</evidence>
<dbReference type="InterPro" id="IPR000796">
    <property type="entry name" value="Asp_trans"/>
</dbReference>
<gene>
    <name evidence="10" type="ORF">C4K68_15195</name>
</gene>
<dbReference type="InterPro" id="IPR015424">
    <property type="entry name" value="PyrdxlP-dep_Trfase"/>
</dbReference>
<dbReference type="FunFam" id="3.40.640.10:FF:000066">
    <property type="entry name" value="Aspartate aminotransferase"/>
    <property type="match status" value="1"/>
</dbReference>
<dbReference type="OrthoDB" id="9766445at2"/>
<feature type="domain" description="Aminotransferase class I/classII large" evidence="9">
    <location>
        <begin position="27"/>
        <end position="392"/>
    </location>
</feature>
<keyword evidence="8" id="KW-0175">Coiled coil</keyword>
<keyword evidence="6" id="KW-0663">Pyridoxal phosphate</keyword>
<dbReference type="InterPro" id="IPR015422">
    <property type="entry name" value="PyrdxlP-dep_Trfase_small"/>
</dbReference>
<dbReference type="Pfam" id="PF00155">
    <property type="entry name" value="Aminotran_1_2"/>
    <property type="match status" value="1"/>
</dbReference>
<evidence type="ECO:0000313" key="11">
    <source>
        <dbReference type="Proteomes" id="UP000238196"/>
    </source>
</evidence>
<dbReference type="InterPro" id="IPR015421">
    <property type="entry name" value="PyrdxlP-dep_Trfase_major"/>
</dbReference>
<dbReference type="EC" id="2.6.1.-" evidence="7"/>
<evidence type="ECO:0000256" key="5">
    <source>
        <dbReference type="ARBA" id="ARBA00022679"/>
    </source>
</evidence>
<dbReference type="PROSITE" id="PS00105">
    <property type="entry name" value="AA_TRANSFER_CLASS_1"/>
    <property type="match status" value="1"/>
</dbReference>
<dbReference type="InterPro" id="IPR004838">
    <property type="entry name" value="NHTrfase_class1_PyrdxlP-BS"/>
</dbReference>
<dbReference type="EMBL" id="PRLP01000051">
    <property type="protein sequence ID" value="PPC76483.1"/>
    <property type="molecule type" value="Genomic_DNA"/>
</dbReference>
<dbReference type="PANTHER" id="PTHR11879">
    <property type="entry name" value="ASPARTATE AMINOTRANSFERASE"/>
    <property type="match status" value="1"/>
</dbReference>
<dbReference type="GO" id="GO:0042802">
    <property type="term" value="F:identical protein binding"/>
    <property type="evidence" value="ECO:0007669"/>
    <property type="project" value="TreeGrafter"/>
</dbReference>
<dbReference type="NCBIfam" id="NF006719">
    <property type="entry name" value="PRK09257.1"/>
    <property type="match status" value="1"/>
</dbReference>
<evidence type="ECO:0000259" key="9">
    <source>
        <dbReference type="Pfam" id="PF00155"/>
    </source>
</evidence>
<evidence type="ECO:0000256" key="6">
    <source>
        <dbReference type="ARBA" id="ARBA00022898"/>
    </source>
</evidence>
<evidence type="ECO:0000256" key="3">
    <source>
        <dbReference type="ARBA" id="ARBA00011738"/>
    </source>
</evidence>
<evidence type="ECO:0000256" key="1">
    <source>
        <dbReference type="ARBA" id="ARBA00001933"/>
    </source>
</evidence>
<organism evidence="10 11">
    <name type="scientific">Proteobacteria bacterium 228</name>
    <dbReference type="NCBI Taxonomy" id="2083153"/>
    <lineage>
        <taxon>Bacteria</taxon>
        <taxon>Pseudomonadati</taxon>
        <taxon>Pseudomonadota</taxon>
    </lineage>
</organism>